<dbReference type="RefSeq" id="WP_265688990.1">
    <property type="nucleotide sequence ID" value="NZ_JAKRRX010000153.1"/>
</dbReference>
<sequence>MTFGARFHRGDLHIHSYGSGGSYDVIDSQMTPENIIAEAIKENLSIISITDHNKISNSIDAVNIAEDKEDLLVVPGIEISTTQGHLLAYF</sequence>
<name>A0A9X3HUA5_9VIBR</name>
<dbReference type="PANTHER" id="PTHR42924:SF3">
    <property type="entry name" value="POLYMERASE_HISTIDINOL PHOSPHATASE N-TERMINAL DOMAIN-CONTAINING PROTEIN"/>
    <property type="match status" value="1"/>
</dbReference>
<protein>
    <submittedName>
        <fullName evidence="2">PHP domain-containing protein</fullName>
    </submittedName>
</protein>
<gene>
    <name evidence="2" type="ORF">MD483_19020</name>
</gene>
<dbReference type="GO" id="GO:0004534">
    <property type="term" value="F:5'-3' RNA exonuclease activity"/>
    <property type="evidence" value="ECO:0007669"/>
    <property type="project" value="TreeGrafter"/>
</dbReference>
<evidence type="ECO:0000259" key="1">
    <source>
        <dbReference type="SMART" id="SM00481"/>
    </source>
</evidence>
<dbReference type="InterPro" id="IPR052018">
    <property type="entry name" value="PHP_domain"/>
</dbReference>
<dbReference type="SUPFAM" id="SSF89550">
    <property type="entry name" value="PHP domain-like"/>
    <property type="match status" value="1"/>
</dbReference>
<dbReference type="AlphaFoldDB" id="A0A9X3HUA5"/>
<feature type="domain" description="Polymerase/histidinol phosphatase N-terminal" evidence="1">
    <location>
        <begin position="10"/>
        <end position="83"/>
    </location>
</feature>
<dbReference type="SMART" id="SM00481">
    <property type="entry name" value="POLIIIAc"/>
    <property type="match status" value="1"/>
</dbReference>
<evidence type="ECO:0000313" key="3">
    <source>
        <dbReference type="Proteomes" id="UP001155586"/>
    </source>
</evidence>
<reference evidence="2" key="1">
    <citation type="submission" date="2022-02" db="EMBL/GenBank/DDBJ databases">
        <title>Vibrio sp. nov., a new bacterium isolated from Bohai sea, China.</title>
        <authorList>
            <person name="Yuan Y."/>
        </authorList>
    </citation>
    <scope>NUCLEOTIDE SEQUENCE</scope>
    <source>
        <strain evidence="2">DBSS07</strain>
    </source>
</reference>
<dbReference type="CDD" id="cd07432">
    <property type="entry name" value="PHP_HisPPase"/>
    <property type="match status" value="1"/>
</dbReference>
<proteinExistence type="predicted"/>
<comment type="caution">
    <text evidence="2">The sequence shown here is derived from an EMBL/GenBank/DDBJ whole genome shotgun (WGS) entry which is preliminary data.</text>
</comment>
<evidence type="ECO:0000313" key="2">
    <source>
        <dbReference type="EMBL" id="MCW8335907.1"/>
    </source>
</evidence>
<accession>A0A9X3HUA5</accession>
<dbReference type="PANTHER" id="PTHR42924">
    <property type="entry name" value="EXONUCLEASE"/>
    <property type="match status" value="1"/>
</dbReference>
<dbReference type="GO" id="GO:0035312">
    <property type="term" value="F:5'-3' DNA exonuclease activity"/>
    <property type="evidence" value="ECO:0007669"/>
    <property type="project" value="TreeGrafter"/>
</dbReference>
<dbReference type="InterPro" id="IPR016195">
    <property type="entry name" value="Pol/histidinol_Pase-like"/>
</dbReference>
<organism evidence="2 3">
    <name type="scientific">Vibrio paucivorans</name>
    <dbReference type="NCBI Taxonomy" id="2829489"/>
    <lineage>
        <taxon>Bacteria</taxon>
        <taxon>Pseudomonadati</taxon>
        <taxon>Pseudomonadota</taxon>
        <taxon>Gammaproteobacteria</taxon>
        <taxon>Vibrionales</taxon>
        <taxon>Vibrionaceae</taxon>
        <taxon>Vibrio</taxon>
    </lineage>
</organism>
<dbReference type="Gene3D" id="3.20.20.140">
    <property type="entry name" value="Metal-dependent hydrolases"/>
    <property type="match status" value="1"/>
</dbReference>
<dbReference type="InterPro" id="IPR003141">
    <property type="entry name" value="Pol/His_phosphatase_N"/>
</dbReference>
<keyword evidence="3" id="KW-1185">Reference proteome</keyword>
<dbReference type="InterPro" id="IPR004013">
    <property type="entry name" value="PHP_dom"/>
</dbReference>
<feature type="non-terminal residue" evidence="2">
    <location>
        <position position="90"/>
    </location>
</feature>
<dbReference type="EMBL" id="JAKRRX010000153">
    <property type="protein sequence ID" value="MCW8335907.1"/>
    <property type="molecule type" value="Genomic_DNA"/>
</dbReference>
<dbReference type="Pfam" id="PF02811">
    <property type="entry name" value="PHP"/>
    <property type="match status" value="1"/>
</dbReference>
<dbReference type="Proteomes" id="UP001155586">
    <property type="component" value="Unassembled WGS sequence"/>
</dbReference>